<feature type="transmembrane region" description="Helical" evidence="1">
    <location>
        <begin position="7"/>
        <end position="26"/>
    </location>
</feature>
<feature type="transmembrane region" description="Helical" evidence="1">
    <location>
        <begin position="32"/>
        <end position="54"/>
    </location>
</feature>
<sequence>MATLYMKYLIPGVFAYGFLQNILRFLQTQSAVMPLVLFSMLPVCIHIGLAYALVSRGR</sequence>
<evidence type="ECO:0000313" key="3">
    <source>
        <dbReference type="Proteomes" id="UP001154282"/>
    </source>
</evidence>
<keyword evidence="3" id="KW-1185">Reference proteome</keyword>
<dbReference type="EMBL" id="CAMGYJ010000003">
    <property type="protein sequence ID" value="CAI0395545.1"/>
    <property type="molecule type" value="Genomic_DNA"/>
</dbReference>
<protein>
    <submittedName>
        <fullName evidence="2">Uncharacterized protein</fullName>
    </submittedName>
</protein>
<evidence type="ECO:0000256" key="1">
    <source>
        <dbReference type="SAM" id="Phobius"/>
    </source>
</evidence>
<dbReference type="AlphaFoldDB" id="A0AAV0ID67"/>
<keyword evidence="1" id="KW-0812">Transmembrane</keyword>
<dbReference type="Proteomes" id="UP001154282">
    <property type="component" value="Unassembled WGS sequence"/>
</dbReference>
<evidence type="ECO:0000313" key="2">
    <source>
        <dbReference type="EMBL" id="CAI0395545.1"/>
    </source>
</evidence>
<gene>
    <name evidence="2" type="ORF">LITE_LOCUS8752</name>
</gene>
<name>A0AAV0ID67_9ROSI</name>
<keyword evidence="1" id="KW-1133">Transmembrane helix</keyword>
<dbReference type="PANTHER" id="PTHR11206">
    <property type="entry name" value="MULTIDRUG RESISTANCE PROTEIN"/>
    <property type="match status" value="1"/>
</dbReference>
<comment type="caution">
    <text evidence="2">The sequence shown here is derived from an EMBL/GenBank/DDBJ whole genome shotgun (WGS) entry which is preliminary data.</text>
</comment>
<organism evidence="2 3">
    <name type="scientific">Linum tenue</name>
    <dbReference type="NCBI Taxonomy" id="586396"/>
    <lineage>
        <taxon>Eukaryota</taxon>
        <taxon>Viridiplantae</taxon>
        <taxon>Streptophyta</taxon>
        <taxon>Embryophyta</taxon>
        <taxon>Tracheophyta</taxon>
        <taxon>Spermatophyta</taxon>
        <taxon>Magnoliopsida</taxon>
        <taxon>eudicotyledons</taxon>
        <taxon>Gunneridae</taxon>
        <taxon>Pentapetalae</taxon>
        <taxon>rosids</taxon>
        <taxon>fabids</taxon>
        <taxon>Malpighiales</taxon>
        <taxon>Linaceae</taxon>
        <taxon>Linum</taxon>
    </lineage>
</organism>
<reference evidence="2" key="1">
    <citation type="submission" date="2022-08" db="EMBL/GenBank/DDBJ databases">
        <authorList>
            <person name="Gutierrez-Valencia J."/>
        </authorList>
    </citation>
    <scope>NUCLEOTIDE SEQUENCE</scope>
</reference>
<keyword evidence="1" id="KW-0472">Membrane</keyword>
<proteinExistence type="predicted"/>
<accession>A0AAV0ID67</accession>